<dbReference type="AlphaFoldDB" id="A0AAN9BB67"/>
<dbReference type="InterPro" id="IPR004127">
    <property type="entry name" value="Prefoldin_subunit_alpha"/>
</dbReference>
<dbReference type="Proteomes" id="UP001374579">
    <property type="component" value="Unassembled WGS sequence"/>
</dbReference>
<dbReference type="Pfam" id="PF02996">
    <property type="entry name" value="Prefoldin"/>
    <property type="match status" value="1"/>
</dbReference>
<dbReference type="PANTHER" id="PTHR13345">
    <property type="entry name" value="MEDIATOR OF RNA POLYMERASE II TRANSCRIPTION SUBUNIT 10"/>
    <property type="match status" value="1"/>
</dbReference>
<sequence length="151" mass="17548">MEEKVLAYETFLNETLRQNLNNILEQRDKIYGQISEYLQLKTMIEKLKEDGADTRPMKTKVDLGCNFYVQANIPNTSRICVSVGFGFFVEFTFEEAVRFIDKKTAFLTEKTEDLTKTASEIKAHIKIVLEGLREIQSISDEPDRPRRDLFV</sequence>
<evidence type="ECO:0000256" key="1">
    <source>
        <dbReference type="ARBA" id="ARBA00007666"/>
    </source>
</evidence>
<evidence type="ECO:0000313" key="3">
    <source>
        <dbReference type="Proteomes" id="UP001374579"/>
    </source>
</evidence>
<comment type="similarity">
    <text evidence="1">Belongs to the UXT family.</text>
</comment>
<comment type="caution">
    <text evidence="2">The sequence shown here is derived from an EMBL/GenBank/DDBJ whole genome shotgun (WGS) entry which is preliminary data.</text>
</comment>
<keyword evidence="3" id="KW-1185">Reference proteome</keyword>
<name>A0AAN9BB67_9CAEN</name>
<dbReference type="SUPFAM" id="SSF46579">
    <property type="entry name" value="Prefoldin"/>
    <property type="match status" value="1"/>
</dbReference>
<dbReference type="InterPro" id="IPR009053">
    <property type="entry name" value="Prefoldin"/>
</dbReference>
<dbReference type="CDD" id="cd23158">
    <property type="entry name" value="Prefoldin_UXT"/>
    <property type="match status" value="1"/>
</dbReference>
<dbReference type="NCBIfam" id="TIGR00293">
    <property type="entry name" value="prefoldin subunit alpha"/>
    <property type="match status" value="1"/>
</dbReference>
<gene>
    <name evidence="2" type="ORF">V1264_020369</name>
</gene>
<proteinExistence type="inferred from homology"/>
<dbReference type="GO" id="GO:0000122">
    <property type="term" value="P:negative regulation of transcription by RNA polymerase II"/>
    <property type="evidence" value="ECO:0007669"/>
    <property type="project" value="InterPro"/>
</dbReference>
<protein>
    <recommendedName>
        <fullName evidence="4">Protein UXT</fullName>
    </recommendedName>
</protein>
<dbReference type="GO" id="GO:0003714">
    <property type="term" value="F:transcription corepressor activity"/>
    <property type="evidence" value="ECO:0007669"/>
    <property type="project" value="InterPro"/>
</dbReference>
<organism evidence="2 3">
    <name type="scientific">Littorina saxatilis</name>
    <dbReference type="NCBI Taxonomy" id="31220"/>
    <lineage>
        <taxon>Eukaryota</taxon>
        <taxon>Metazoa</taxon>
        <taxon>Spiralia</taxon>
        <taxon>Lophotrochozoa</taxon>
        <taxon>Mollusca</taxon>
        <taxon>Gastropoda</taxon>
        <taxon>Caenogastropoda</taxon>
        <taxon>Littorinimorpha</taxon>
        <taxon>Littorinoidea</taxon>
        <taxon>Littorinidae</taxon>
        <taxon>Littorina</taxon>
    </lineage>
</organism>
<dbReference type="EMBL" id="JBAMIC010000010">
    <property type="protein sequence ID" value="KAK7102088.1"/>
    <property type="molecule type" value="Genomic_DNA"/>
</dbReference>
<evidence type="ECO:0000313" key="2">
    <source>
        <dbReference type="EMBL" id="KAK7102088.1"/>
    </source>
</evidence>
<dbReference type="GO" id="GO:0045944">
    <property type="term" value="P:positive regulation of transcription by RNA polymerase II"/>
    <property type="evidence" value="ECO:0007669"/>
    <property type="project" value="TreeGrafter"/>
</dbReference>
<dbReference type="PANTHER" id="PTHR13345:SF9">
    <property type="entry name" value="PROTEIN UXT"/>
    <property type="match status" value="1"/>
</dbReference>
<dbReference type="FunFam" id="1.10.287.370:FF:000007">
    <property type="entry name" value="UXT isoform 1"/>
    <property type="match status" value="1"/>
</dbReference>
<reference evidence="2 3" key="1">
    <citation type="submission" date="2024-02" db="EMBL/GenBank/DDBJ databases">
        <title>Chromosome-scale genome assembly of the rough periwinkle Littorina saxatilis.</title>
        <authorList>
            <person name="De Jode A."/>
            <person name="Faria R."/>
            <person name="Formenti G."/>
            <person name="Sims Y."/>
            <person name="Smith T.P."/>
            <person name="Tracey A."/>
            <person name="Wood J.M.D."/>
            <person name="Zagrodzka Z.B."/>
            <person name="Johannesson K."/>
            <person name="Butlin R.K."/>
            <person name="Leder E.H."/>
        </authorList>
    </citation>
    <scope>NUCLEOTIDE SEQUENCE [LARGE SCALE GENOMIC DNA]</scope>
    <source>
        <strain evidence="2">Snail1</strain>
        <tissue evidence="2">Muscle</tissue>
    </source>
</reference>
<accession>A0AAN9BB67</accession>
<dbReference type="PRINTS" id="PR01502">
    <property type="entry name" value="UXTPROTEIN"/>
</dbReference>
<evidence type="ECO:0008006" key="4">
    <source>
        <dbReference type="Google" id="ProtNLM"/>
    </source>
</evidence>
<dbReference type="GO" id="GO:0016592">
    <property type="term" value="C:mediator complex"/>
    <property type="evidence" value="ECO:0007669"/>
    <property type="project" value="TreeGrafter"/>
</dbReference>
<dbReference type="Gene3D" id="1.10.287.370">
    <property type="match status" value="1"/>
</dbReference>
<dbReference type="InterPro" id="IPR003994">
    <property type="entry name" value="UXT"/>
</dbReference>